<dbReference type="CDD" id="cd13553">
    <property type="entry name" value="PBP2_NrtA_CpmA_like"/>
    <property type="match status" value="1"/>
</dbReference>
<keyword evidence="7" id="KW-1185">Reference proteome</keyword>
<evidence type="ECO:0000313" key="6">
    <source>
        <dbReference type="EMBL" id="NUB45714.1"/>
    </source>
</evidence>
<dbReference type="AlphaFoldDB" id="A0A8X8GWL5"/>
<reference evidence="6" key="1">
    <citation type="submission" date="2020-05" db="EMBL/GenBank/DDBJ databases">
        <title>Fertoebacter nigrum gen. nov., sp. nov., a new member of the family Rhodobacteraceae.</title>
        <authorList>
            <person name="Szuroczki S."/>
            <person name="Abbaszade G."/>
            <person name="Buni D."/>
            <person name="Schumann P."/>
            <person name="Toth E."/>
        </authorList>
    </citation>
    <scope>NUCLEOTIDE SEQUENCE</scope>
    <source>
        <strain evidence="6">RG-N-1a</strain>
    </source>
</reference>
<dbReference type="Gene3D" id="3.40.190.10">
    <property type="entry name" value="Periplasmic binding protein-like II"/>
    <property type="match status" value="2"/>
</dbReference>
<evidence type="ECO:0000256" key="2">
    <source>
        <dbReference type="ARBA" id="ARBA00022448"/>
    </source>
</evidence>
<dbReference type="Pfam" id="PF13379">
    <property type="entry name" value="NMT1_2"/>
    <property type="match status" value="1"/>
</dbReference>
<keyword evidence="2" id="KW-0813">Transport</keyword>
<gene>
    <name evidence="6" type="ORF">GEU84_015045</name>
</gene>
<comment type="caution">
    <text evidence="6">The sequence shown here is derived from an EMBL/GenBank/DDBJ whole genome shotgun (WGS) entry which is preliminary data.</text>
</comment>
<proteinExistence type="predicted"/>
<evidence type="ECO:0000256" key="5">
    <source>
        <dbReference type="ARBA" id="ARBA00023136"/>
    </source>
</evidence>
<protein>
    <submittedName>
        <fullName evidence="6">ABC transporter substrate-binding protein</fullName>
    </submittedName>
</protein>
<dbReference type="Proteomes" id="UP000484076">
    <property type="component" value="Unassembled WGS sequence"/>
</dbReference>
<dbReference type="InterPro" id="IPR044527">
    <property type="entry name" value="NrtA/CpmA_ABC-bd_dom"/>
</dbReference>
<comment type="subcellular location">
    <subcellularLocation>
        <location evidence="1">Endomembrane system</location>
    </subcellularLocation>
</comment>
<evidence type="ECO:0000256" key="3">
    <source>
        <dbReference type="ARBA" id="ARBA00022475"/>
    </source>
</evidence>
<evidence type="ECO:0000256" key="1">
    <source>
        <dbReference type="ARBA" id="ARBA00004308"/>
    </source>
</evidence>
<dbReference type="RefSeq" id="WP_152827660.1">
    <property type="nucleotide sequence ID" value="NZ_WHUT02000009.1"/>
</dbReference>
<keyword evidence="3" id="KW-1003">Cell membrane</keyword>
<sequence length="388" mass="41204">MNRHVLPVGFIPLVDAAPLIVAQEMGFADEERLTLDLRRAASWSMLRDMLVFGQVDAAHMLSVVPVATALGLGGAMAGLEALMVLSLNGQVVAVSPALAGRMQAAGHGFDFTDAQAAGQALLAAGQGLRIGVPFPFSMHAELIHYWLDGMQPQGLTIHTVPPPHMAKALAAGEIDAFCVGEPWGSDAVERAGAALLLPGSAIWSQAPEKVLATRAGWAEAEPELAGRLMRALWRTARWLGDPANRLTASEMLARSDYLDLEAEVIDRALSGLLITAARGAELHVPQFLEYHAGAANFPWRSQAAWIGARLAGRFGLDVPQAIAAAKATFRSDLYRQHLGPAGAELPAASEKLEGASEVPTPAASNRGKLVLQRNRFFDGRIFDPMPAG</sequence>
<dbReference type="PANTHER" id="PTHR30024">
    <property type="entry name" value="ALIPHATIC SULFONATES-BINDING PROTEIN-RELATED"/>
    <property type="match status" value="1"/>
</dbReference>
<name>A0A8X8GWL5_9RHOB</name>
<evidence type="ECO:0000256" key="4">
    <source>
        <dbReference type="ARBA" id="ARBA00022519"/>
    </source>
</evidence>
<organism evidence="6 7">
    <name type="scientific">Fertoeibacter niger</name>
    <dbReference type="NCBI Taxonomy" id="2656921"/>
    <lineage>
        <taxon>Bacteria</taxon>
        <taxon>Pseudomonadati</taxon>
        <taxon>Pseudomonadota</taxon>
        <taxon>Alphaproteobacteria</taxon>
        <taxon>Rhodobacterales</taxon>
        <taxon>Paracoccaceae</taxon>
        <taxon>Fertoeibacter</taxon>
    </lineage>
</organism>
<accession>A0A8X8GWL5</accession>
<dbReference type="EMBL" id="WHUT02000009">
    <property type="protein sequence ID" value="NUB45714.1"/>
    <property type="molecule type" value="Genomic_DNA"/>
</dbReference>
<evidence type="ECO:0000313" key="7">
    <source>
        <dbReference type="Proteomes" id="UP000484076"/>
    </source>
</evidence>
<dbReference type="SUPFAM" id="SSF53850">
    <property type="entry name" value="Periplasmic binding protein-like II"/>
    <property type="match status" value="1"/>
</dbReference>
<keyword evidence="4" id="KW-0997">Cell inner membrane</keyword>
<keyword evidence="5" id="KW-0472">Membrane</keyword>
<dbReference type="PANTHER" id="PTHR30024:SF43">
    <property type="entry name" value="BLL4572 PROTEIN"/>
    <property type="match status" value="1"/>
</dbReference>
<dbReference type="GO" id="GO:0012505">
    <property type="term" value="C:endomembrane system"/>
    <property type="evidence" value="ECO:0007669"/>
    <property type="project" value="UniProtKB-SubCell"/>
</dbReference>